<evidence type="ECO:0000313" key="4">
    <source>
        <dbReference type="EMBL" id="ACI59526.1"/>
    </source>
</evidence>
<dbReference type="CDD" id="cd04301">
    <property type="entry name" value="NAT_SF"/>
    <property type="match status" value="1"/>
</dbReference>
<geneLocation type="plasmid" evidence="4 5">
    <name>pRLG203</name>
</geneLocation>
<dbReference type="InterPro" id="IPR050680">
    <property type="entry name" value="YpeA/RimI_acetyltransf"/>
</dbReference>
<organism evidence="4 5">
    <name type="scientific">Rhizobium leguminosarum bv. trifolii (strain WSM2304)</name>
    <dbReference type="NCBI Taxonomy" id="395492"/>
    <lineage>
        <taxon>Bacteria</taxon>
        <taxon>Pseudomonadati</taxon>
        <taxon>Pseudomonadota</taxon>
        <taxon>Alphaproteobacteria</taxon>
        <taxon>Hyphomicrobiales</taxon>
        <taxon>Rhizobiaceae</taxon>
        <taxon>Rhizobium/Agrobacterium group</taxon>
        <taxon>Rhizobium</taxon>
    </lineage>
</organism>
<accession>A0ABF7QZ62</accession>
<dbReference type="PANTHER" id="PTHR43420:SF12">
    <property type="entry name" value="N-ACETYLTRANSFERASE DOMAIN-CONTAINING PROTEIN"/>
    <property type="match status" value="1"/>
</dbReference>
<evidence type="ECO:0000313" key="5">
    <source>
        <dbReference type="Proteomes" id="UP000008330"/>
    </source>
</evidence>
<dbReference type="EMBL" id="CP001195">
    <property type="protein sequence ID" value="ACI59526.1"/>
    <property type="molecule type" value="Genomic_DNA"/>
</dbReference>
<evidence type="ECO:0000256" key="1">
    <source>
        <dbReference type="ARBA" id="ARBA00022679"/>
    </source>
</evidence>
<keyword evidence="1" id="KW-0808">Transferase</keyword>
<sequence>MGGVMATKTTTLCMLALYSENSLSGSRLFSRSPLPGGSSQQAWRLRSVAILPGWQRKGLGSRLVEAYLRHANDHRATVIWCSARSEAFSFYESFGFRVGDLYGRENATEIWNLRL</sequence>
<keyword evidence="2" id="KW-0012">Acyltransferase</keyword>
<proteinExistence type="predicted"/>
<dbReference type="PANTHER" id="PTHR43420">
    <property type="entry name" value="ACETYLTRANSFERASE"/>
    <property type="match status" value="1"/>
</dbReference>
<dbReference type="GO" id="GO:0016746">
    <property type="term" value="F:acyltransferase activity"/>
    <property type="evidence" value="ECO:0007669"/>
    <property type="project" value="UniProtKB-KW"/>
</dbReference>
<keyword evidence="4" id="KW-0614">Plasmid</keyword>
<dbReference type="Gene3D" id="3.40.630.30">
    <property type="match status" value="1"/>
</dbReference>
<dbReference type="SUPFAM" id="SSF55729">
    <property type="entry name" value="Acyl-CoA N-acyltransferases (Nat)"/>
    <property type="match status" value="1"/>
</dbReference>
<dbReference type="KEGG" id="rlt:Rleg2_6143"/>
<dbReference type="InterPro" id="IPR016181">
    <property type="entry name" value="Acyl_CoA_acyltransferase"/>
</dbReference>
<gene>
    <name evidence="4" type="ordered locus">Rleg2_6143</name>
</gene>
<evidence type="ECO:0000256" key="2">
    <source>
        <dbReference type="ARBA" id="ARBA00023315"/>
    </source>
</evidence>
<feature type="domain" description="N-acetyltransferase" evidence="3">
    <location>
        <begin position="1"/>
        <end position="115"/>
    </location>
</feature>
<dbReference type="Pfam" id="PF13673">
    <property type="entry name" value="Acetyltransf_10"/>
    <property type="match status" value="1"/>
</dbReference>
<evidence type="ECO:0000259" key="3">
    <source>
        <dbReference type="PROSITE" id="PS51186"/>
    </source>
</evidence>
<keyword evidence="5" id="KW-1185">Reference proteome</keyword>
<dbReference type="Proteomes" id="UP000008330">
    <property type="component" value="Plasmid pRLG203"/>
</dbReference>
<protein>
    <submittedName>
        <fullName evidence="4">GCN5-related N-acetyltransferase</fullName>
    </submittedName>
</protein>
<dbReference type="AlphaFoldDB" id="A0ABF7QZ62"/>
<dbReference type="RefSeq" id="WP_012559793.1">
    <property type="nucleotide sequence ID" value="NC_011370.1"/>
</dbReference>
<dbReference type="InterPro" id="IPR000182">
    <property type="entry name" value="GNAT_dom"/>
</dbReference>
<reference evidence="4 5" key="1">
    <citation type="journal article" date="2010" name="Stand. Genomic Sci.">
        <title>Complete genome sequence of Rhizobium leguminosarum bv trifolii strain WSM2304, an effective microsymbiont of the South American clover Trifolium polymorphum.</title>
        <authorList>
            <person name="Reeve W."/>
            <person name="O'Hara G."/>
            <person name="Chain P."/>
            <person name="Ardley J."/>
            <person name="Brau L."/>
            <person name="Nandesena K."/>
            <person name="Tiwari R."/>
            <person name="Malfatti S."/>
            <person name="Kiss H."/>
            <person name="Lapidus A."/>
            <person name="Copeland A."/>
            <person name="Nolan M."/>
            <person name="Land M."/>
            <person name="Ivanova N."/>
            <person name="Mavromatis K."/>
            <person name="Markowitz V."/>
            <person name="Kyrpides N."/>
            <person name="Melino V."/>
            <person name="Denton M."/>
            <person name="Yates R."/>
            <person name="Howieson J."/>
        </authorList>
    </citation>
    <scope>NUCLEOTIDE SEQUENCE [LARGE SCALE GENOMIC DNA]</scope>
    <source>
        <strain evidence="4 5">WSM2304</strain>
    </source>
</reference>
<name>A0ABF7QZ62_RHILW</name>
<dbReference type="PROSITE" id="PS51186">
    <property type="entry name" value="GNAT"/>
    <property type="match status" value="1"/>
</dbReference>